<keyword evidence="3" id="KW-1185">Reference proteome</keyword>
<keyword evidence="1" id="KW-0812">Transmembrane</keyword>
<protein>
    <submittedName>
        <fullName evidence="2">Uncharacterized protein</fullName>
    </submittedName>
</protein>
<dbReference type="Proteomes" id="UP000006101">
    <property type="component" value="Chromosome"/>
</dbReference>
<sequence length="244" mass="27559">MKTRILIMLGIIGVTLAPFVFLNADASCDKQVGTADESCTPDELLEICRTLWSPRYDGSATPGNIFCRAVDDLDLNEDDVRKLGIHLDWENYAIQSSKDFIGGWGFYQDNAIQDTLQIHPSISMRNSLPPDMKVKISFDYVDESEIKRFDESMDIYLKYNPDIIPLPENTWVIMPSPESKRSLPTNQLDEMCENGQALCQPRNIMHGPNILASKTSSEDVFLAVLASSLGVSFIVGIIYWWKRK</sequence>
<dbReference type="HOGENOM" id="CLU_1136016_0_0_2"/>
<evidence type="ECO:0000313" key="2">
    <source>
        <dbReference type="EMBL" id="AFS81123.1"/>
    </source>
</evidence>
<dbReference type="KEGG" id="nkr:NKOR_06210"/>
<accession>K0B4M1</accession>
<dbReference type="AlphaFoldDB" id="K0B4M1"/>
<dbReference type="EMBL" id="CP003842">
    <property type="protein sequence ID" value="AFS81123.1"/>
    <property type="molecule type" value="Genomic_DNA"/>
</dbReference>
<organism evidence="2 3">
    <name type="scientific">Candidatus Nitrosopumilus koreensis AR1</name>
    <dbReference type="NCBI Taxonomy" id="1229908"/>
    <lineage>
        <taxon>Archaea</taxon>
        <taxon>Nitrososphaerota</taxon>
        <taxon>Nitrososphaeria</taxon>
        <taxon>Nitrosopumilales</taxon>
        <taxon>Nitrosopumilaceae</taxon>
        <taxon>Nitrosopumilus</taxon>
    </lineage>
</organism>
<dbReference type="GeneID" id="13725275"/>
<dbReference type="PATRIC" id="fig|1229908.8.peg.1357"/>
<evidence type="ECO:0000313" key="3">
    <source>
        <dbReference type="Proteomes" id="UP000006101"/>
    </source>
</evidence>
<gene>
    <name evidence="2" type="ORF">NKOR_06210</name>
</gene>
<reference evidence="2 3" key="1">
    <citation type="journal article" date="2012" name="J. Bacteriol.">
        <title>Draft Genome Sequence of an Ammonia-Oxidizing Archaeon, "Candidatus Nitrosopumilus koreensis" AR1, from Marine Sediment.</title>
        <authorList>
            <person name="Park S.J."/>
            <person name="Kim J.G."/>
            <person name="Jung M.Y."/>
            <person name="Kim S.J."/>
            <person name="Cha I.T."/>
            <person name="Kwon K."/>
            <person name="Lee J.H."/>
            <person name="Rhee S.K."/>
        </authorList>
    </citation>
    <scope>NUCLEOTIDE SEQUENCE [LARGE SCALE GENOMIC DNA]</scope>
    <source>
        <strain evidence="2 3">AR1</strain>
    </source>
</reference>
<proteinExistence type="predicted"/>
<name>K0B4M1_9ARCH</name>
<dbReference type="STRING" id="1229908.NKOR_06210"/>
<dbReference type="RefSeq" id="WP_014963507.1">
    <property type="nucleotide sequence ID" value="NC_018655.1"/>
</dbReference>
<evidence type="ECO:0000256" key="1">
    <source>
        <dbReference type="SAM" id="Phobius"/>
    </source>
</evidence>
<keyword evidence="1" id="KW-0472">Membrane</keyword>
<keyword evidence="1" id="KW-1133">Transmembrane helix</keyword>
<feature type="transmembrane region" description="Helical" evidence="1">
    <location>
        <begin position="220"/>
        <end position="241"/>
    </location>
</feature>